<dbReference type="CDD" id="cd06578">
    <property type="entry name" value="HemD"/>
    <property type="match status" value="1"/>
</dbReference>
<dbReference type="InterPro" id="IPR003754">
    <property type="entry name" value="4pyrrol_synth_uPrphyn_synth"/>
</dbReference>
<dbReference type="GO" id="GO:0004852">
    <property type="term" value="F:uroporphyrinogen-III synthase activity"/>
    <property type="evidence" value="ECO:0007669"/>
    <property type="project" value="UniProtKB-EC"/>
</dbReference>
<proteinExistence type="predicted"/>
<feature type="domain" description="Tetrapyrrole biosynthesis uroporphyrinogen III synthase" evidence="1">
    <location>
        <begin position="16"/>
        <end position="221"/>
    </location>
</feature>
<dbReference type="RefSeq" id="WP_307350866.1">
    <property type="nucleotide sequence ID" value="NZ_JAUSVS010000007.1"/>
</dbReference>
<evidence type="ECO:0000259" key="1">
    <source>
        <dbReference type="Pfam" id="PF02602"/>
    </source>
</evidence>
<keyword evidence="2" id="KW-0456">Lyase</keyword>
<dbReference type="InterPro" id="IPR036108">
    <property type="entry name" value="4pyrrol_syn_uPrphyn_synt_sf"/>
</dbReference>
<dbReference type="SUPFAM" id="SSF69618">
    <property type="entry name" value="HemD-like"/>
    <property type="match status" value="1"/>
</dbReference>
<dbReference type="Proteomes" id="UP001228905">
    <property type="component" value="Unassembled WGS sequence"/>
</dbReference>
<reference evidence="2 3" key="1">
    <citation type="submission" date="2023-07" db="EMBL/GenBank/DDBJ databases">
        <title>Genomic Encyclopedia of Type Strains, Phase IV (KMG-IV): sequencing the most valuable type-strain genomes for metagenomic binning, comparative biology and taxonomic classification.</title>
        <authorList>
            <person name="Goeker M."/>
        </authorList>
    </citation>
    <scope>NUCLEOTIDE SEQUENCE [LARGE SCALE GENOMIC DNA]</scope>
    <source>
        <strain evidence="2 3">DSM 18695</strain>
    </source>
</reference>
<accession>A0ABU0IU11</accession>
<dbReference type="EC" id="4.2.1.75" evidence="2"/>
<name>A0ABU0IU11_9CAUL</name>
<dbReference type="EMBL" id="JAUSVS010000007">
    <property type="protein sequence ID" value="MDQ0465490.1"/>
    <property type="molecule type" value="Genomic_DNA"/>
</dbReference>
<protein>
    <submittedName>
        <fullName evidence="2">Uroporphyrinogen-III synthase</fullName>
        <ecNumber evidence="2">4.2.1.75</ecNumber>
    </submittedName>
</protein>
<evidence type="ECO:0000313" key="3">
    <source>
        <dbReference type="Proteomes" id="UP001228905"/>
    </source>
</evidence>
<keyword evidence="3" id="KW-1185">Reference proteome</keyword>
<comment type="caution">
    <text evidence="2">The sequence shown here is derived from an EMBL/GenBank/DDBJ whole genome shotgun (WGS) entry which is preliminary data.</text>
</comment>
<organism evidence="2 3">
    <name type="scientific">Caulobacter ginsengisoli</name>
    <dbReference type="NCBI Taxonomy" id="400775"/>
    <lineage>
        <taxon>Bacteria</taxon>
        <taxon>Pseudomonadati</taxon>
        <taxon>Pseudomonadota</taxon>
        <taxon>Alphaproteobacteria</taxon>
        <taxon>Caulobacterales</taxon>
        <taxon>Caulobacteraceae</taxon>
        <taxon>Caulobacter</taxon>
    </lineage>
</organism>
<dbReference type="Pfam" id="PF02602">
    <property type="entry name" value="HEM4"/>
    <property type="match status" value="1"/>
</dbReference>
<gene>
    <name evidence="2" type="ORF">QO010_003279</name>
</gene>
<evidence type="ECO:0000313" key="2">
    <source>
        <dbReference type="EMBL" id="MDQ0465490.1"/>
    </source>
</evidence>
<sequence>MSARQIWITRAQPAADATAQRVREMGHEPLVAPLIELVPIEARVDLTGIAALAFTSANGVRAFAEAEARRDLTVYAVGGTTAAAAKAAGFRGVLTADGDVAALAERIVSRKRELMGAVLHPGAAEPAGDLCGALIEAGIEARPLVLYEAIDVAPDEALLAALPGLDAVLLHSPRAAGILAAFLKKHPAPTLRALCLSGAVARPLAKARLRQVASAPFPIEAALLNLIDR</sequence>
<dbReference type="Gene3D" id="3.40.50.10090">
    <property type="match status" value="2"/>
</dbReference>